<dbReference type="RefSeq" id="WP_190036385.1">
    <property type="nucleotide sequence ID" value="NZ_BMWD01000010.1"/>
</dbReference>
<protein>
    <submittedName>
        <fullName evidence="1">Uncharacterized protein</fullName>
    </submittedName>
</protein>
<sequence>MLLTWIAEIADEPLVLEPADRQVECETNTWRLGAGPDDRGSLSVPQVVAALERTATALRDRIRDLEYSGDATFYVWHDVQAGALCCSTGSVPPDDLPFGGEYVPSGDPGPVVEGFLADDEPGVVGWAGLEPCGEEPERTGEDPGPAPFQVWVTDVGTLGSYREAGDHR</sequence>
<proteinExistence type="predicted"/>
<keyword evidence="2" id="KW-1185">Reference proteome</keyword>
<evidence type="ECO:0000313" key="1">
    <source>
        <dbReference type="EMBL" id="GGX63910.1"/>
    </source>
</evidence>
<gene>
    <name evidence="1" type="ORF">GCM10010515_34540</name>
</gene>
<reference evidence="1" key="2">
    <citation type="submission" date="2020-09" db="EMBL/GenBank/DDBJ databases">
        <authorList>
            <person name="Sun Q."/>
            <person name="Ohkuma M."/>
        </authorList>
    </citation>
    <scope>NUCLEOTIDE SEQUENCE</scope>
    <source>
        <strain evidence="1">JCM 4956</strain>
    </source>
</reference>
<dbReference type="EMBL" id="BMWD01000010">
    <property type="protein sequence ID" value="GGX63910.1"/>
    <property type="molecule type" value="Genomic_DNA"/>
</dbReference>
<dbReference type="AlphaFoldDB" id="A0A918KHE8"/>
<dbReference type="Proteomes" id="UP000645555">
    <property type="component" value="Unassembled WGS sequence"/>
</dbReference>
<evidence type="ECO:0000313" key="2">
    <source>
        <dbReference type="Proteomes" id="UP000645555"/>
    </source>
</evidence>
<accession>A0A918KHE8</accession>
<comment type="caution">
    <text evidence="1">The sequence shown here is derived from an EMBL/GenBank/DDBJ whole genome shotgun (WGS) entry which is preliminary data.</text>
</comment>
<organism evidence="1 2">
    <name type="scientific">Streptomyces fructofermentans</name>
    <dbReference type="NCBI Taxonomy" id="152141"/>
    <lineage>
        <taxon>Bacteria</taxon>
        <taxon>Bacillati</taxon>
        <taxon>Actinomycetota</taxon>
        <taxon>Actinomycetes</taxon>
        <taxon>Kitasatosporales</taxon>
        <taxon>Streptomycetaceae</taxon>
        <taxon>Streptomyces</taxon>
    </lineage>
</organism>
<name>A0A918KHE8_9ACTN</name>
<reference evidence="1" key="1">
    <citation type="journal article" date="2014" name="Int. J. Syst. Evol. Microbiol.">
        <title>Complete genome sequence of Corynebacterium casei LMG S-19264T (=DSM 44701T), isolated from a smear-ripened cheese.</title>
        <authorList>
            <consortium name="US DOE Joint Genome Institute (JGI-PGF)"/>
            <person name="Walter F."/>
            <person name="Albersmeier A."/>
            <person name="Kalinowski J."/>
            <person name="Ruckert C."/>
        </authorList>
    </citation>
    <scope>NUCLEOTIDE SEQUENCE</scope>
    <source>
        <strain evidence="1">JCM 4956</strain>
    </source>
</reference>